<gene>
    <name evidence="6" type="ORF">EmuJ_000782400</name>
</gene>
<sequence length="160" mass="18400">MLVPLNIRNSIYEYLLNEGVMTAVEDVRPKCIHPAVKVRNLYVMNVMKSLVSRGYVKKRFAWRTFYWFLTNEGIDYLREVRKFFTSQLKSSLLHLINHPLTPDFPVLVALWVVLACNRTVVVLIVLVLSAKSMPPRRLLLCLKAKYTFVVGPVGGLCKAF</sequence>
<dbReference type="EMBL" id="LN902841">
    <property type="protein sequence ID" value="CDS40253.1"/>
    <property type="molecule type" value="Genomic_DNA"/>
</dbReference>
<reference evidence="6" key="1">
    <citation type="journal article" date="2013" name="Nature">
        <title>The genomes of four tapeworm species reveal adaptations to parasitism.</title>
        <authorList>
            <person name="Tsai I.J."/>
            <person name="Zarowiecki M."/>
            <person name="Holroyd N."/>
            <person name="Garciarrubio A."/>
            <person name="Sanchez-Flores A."/>
            <person name="Brooks K.L."/>
            <person name="Tracey A."/>
            <person name="Bobes R.J."/>
            <person name="Fragoso G."/>
            <person name="Sciutto E."/>
            <person name="Aslett M."/>
            <person name="Beasley H."/>
            <person name="Bennett H.M."/>
            <person name="Cai J."/>
            <person name="Camicia F."/>
            <person name="Clark R."/>
            <person name="Cucher M."/>
            <person name="De Silva N."/>
            <person name="Day T.A."/>
            <person name="Deplazes P."/>
            <person name="Estrada K."/>
            <person name="Fernandez C."/>
            <person name="Holland P.W."/>
            <person name="Hou J."/>
            <person name="Hu S."/>
            <person name="Huckvale T."/>
            <person name="Hung S.S."/>
            <person name="Kamenetzky L."/>
            <person name="Keane J.A."/>
            <person name="Kiss F."/>
            <person name="Koziol U."/>
            <person name="Lambert O."/>
            <person name="Liu K."/>
            <person name="Luo X."/>
            <person name="Luo Y."/>
            <person name="Macchiaroli N."/>
            <person name="Nichol S."/>
            <person name="Paps J."/>
            <person name="Parkinson J."/>
            <person name="Pouchkina-Stantcheva N."/>
            <person name="Riddiford N."/>
            <person name="Rosenzvit M."/>
            <person name="Salinas G."/>
            <person name="Wasmuth J.D."/>
            <person name="Zamanian M."/>
            <person name="Zheng Y."/>
            <person name="Cai X."/>
            <person name="Soberon X."/>
            <person name="Olson P.D."/>
            <person name="Laclette J.P."/>
            <person name="Brehm K."/>
            <person name="Berriman M."/>
            <person name="Garciarrubio A."/>
            <person name="Bobes R.J."/>
            <person name="Fragoso G."/>
            <person name="Sanchez-Flores A."/>
            <person name="Estrada K."/>
            <person name="Cevallos M.A."/>
            <person name="Morett E."/>
            <person name="Gonzalez V."/>
            <person name="Portillo T."/>
            <person name="Ochoa-Leyva A."/>
            <person name="Jose M.V."/>
            <person name="Sciutto E."/>
            <person name="Landa A."/>
            <person name="Jimenez L."/>
            <person name="Valdes V."/>
            <person name="Carrero J.C."/>
            <person name="Larralde C."/>
            <person name="Morales-Montor J."/>
            <person name="Limon-Lason J."/>
            <person name="Soberon X."/>
            <person name="Laclette J.P."/>
        </authorList>
    </citation>
    <scope>NUCLEOTIDE SEQUENCE [LARGE SCALE GENOMIC DNA]</scope>
</reference>
<dbReference type="STRING" id="6211.A0A068YD43"/>
<proteinExistence type="inferred from homology"/>
<evidence type="ECO:0000313" key="7">
    <source>
        <dbReference type="Proteomes" id="UP000017246"/>
    </source>
</evidence>
<keyword evidence="3" id="KW-0687">Ribonucleoprotein</keyword>
<dbReference type="GO" id="GO:0003723">
    <property type="term" value="F:RNA binding"/>
    <property type="evidence" value="ECO:0007669"/>
    <property type="project" value="TreeGrafter"/>
</dbReference>
<dbReference type="AlphaFoldDB" id="A0A068YD43"/>
<dbReference type="Pfam" id="PF03501">
    <property type="entry name" value="S10_plectin"/>
    <property type="match status" value="1"/>
</dbReference>
<dbReference type="GO" id="GO:0022627">
    <property type="term" value="C:cytosolic small ribosomal subunit"/>
    <property type="evidence" value="ECO:0007669"/>
    <property type="project" value="TreeGrafter"/>
</dbReference>
<keyword evidence="4" id="KW-1133">Transmembrane helix</keyword>
<dbReference type="InterPro" id="IPR036388">
    <property type="entry name" value="WH-like_DNA-bd_sf"/>
</dbReference>
<dbReference type="OrthoDB" id="5211809at2759"/>
<evidence type="ECO:0000256" key="4">
    <source>
        <dbReference type="SAM" id="Phobius"/>
    </source>
</evidence>
<dbReference type="InterPro" id="IPR037447">
    <property type="entry name" value="Ribosomal_eS10"/>
</dbReference>
<keyword evidence="2 6" id="KW-0689">Ribosomal protein</keyword>
<dbReference type="PANTHER" id="PTHR12146:SF25">
    <property type="entry name" value="PLECTIN_ES10 N-TERMINAL DOMAIN-CONTAINING PROTEIN"/>
    <property type="match status" value="1"/>
</dbReference>
<name>A0A068YD43_ECHMU</name>
<evidence type="ECO:0000259" key="5">
    <source>
        <dbReference type="Pfam" id="PF03501"/>
    </source>
</evidence>
<comment type="similarity">
    <text evidence="1">Belongs to the eukaryotic ribosomal protein eS10 family.</text>
</comment>
<accession>A0A068YD43</accession>
<evidence type="ECO:0000256" key="1">
    <source>
        <dbReference type="ARBA" id="ARBA00007278"/>
    </source>
</evidence>
<dbReference type="InterPro" id="IPR005326">
    <property type="entry name" value="Plectin_eS10_N"/>
</dbReference>
<feature type="domain" description="Plectin/eS10 N-terminal" evidence="5">
    <location>
        <begin position="4"/>
        <end position="82"/>
    </location>
</feature>
<organism evidence="6 7">
    <name type="scientific">Echinococcus multilocularis</name>
    <name type="common">Fox tapeworm</name>
    <dbReference type="NCBI Taxonomy" id="6211"/>
    <lineage>
        <taxon>Eukaryota</taxon>
        <taxon>Metazoa</taxon>
        <taxon>Spiralia</taxon>
        <taxon>Lophotrochozoa</taxon>
        <taxon>Platyhelminthes</taxon>
        <taxon>Cestoda</taxon>
        <taxon>Eucestoda</taxon>
        <taxon>Cyclophyllidea</taxon>
        <taxon>Taeniidae</taxon>
        <taxon>Echinococcus</taxon>
    </lineage>
</organism>
<feature type="transmembrane region" description="Helical" evidence="4">
    <location>
        <begin position="104"/>
        <end position="128"/>
    </location>
</feature>
<protein>
    <submittedName>
        <fullName evidence="6">40S ribosomal protein S10</fullName>
    </submittedName>
</protein>
<keyword evidence="4" id="KW-0472">Membrane</keyword>
<dbReference type="Gene3D" id="1.10.10.10">
    <property type="entry name" value="Winged helix-like DNA-binding domain superfamily/Winged helix DNA-binding domain"/>
    <property type="match status" value="1"/>
</dbReference>
<dbReference type="Proteomes" id="UP000017246">
    <property type="component" value="Unassembled WGS sequence"/>
</dbReference>
<evidence type="ECO:0000256" key="3">
    <source>
        <dbReference type="ARBA" id="ARBA00023274"/>
    </source>
</evidence>
<evidence type="ECO:0000256" key="2">
    <source>
        <dbReference type="ARBA" id="ARBA00022980"/>
    </source>
</evidence>
<dbReference type="eggNOG" id="KOG3344">
    <property type="taxonomic scope" value="Eukaryota"/>
</dbReference>
<evidence type="ECO:0000313" key="6">
    <source>
        <dbReference type="EMBL" id="CDS40253.1"/>
    </source>
</evidence>
<keyword evidence="4" id="KW-0812">Transmembrane</keyword>
<reference evidence="6" key="2">
    <citation type="submission" date="2015-11" db="EMBL/GenBank/DDBJ databases">
        <authorList>
            <person name="Zhang Y."/>
            <person name="Guo Z."/>
        </authorList>
    </citation>
    <scope>NUCLEOTIDE SEQUENCE</scope>
</reference>
<keyword evidence="7" id="KW-1185">Reference proteome</keyword>
<dbReference type="GO" id="GO:0003735">
    <property type="term" value="F:structural constituent of ribosome"/>
    <property type="evidence" value="ECO:0007669"/>
    <property type="project" value="TreeGrafter"/>
</dbReference>
<dbReference type="PANTHER" id="PTHR12146">
    <property type="entry name" value="40S RIBOSOMAL PROTEIN S10"/>
    <property type="match status" value="1"/>
</dbReference>